<gene>
    <name evidence="3" type="ORF">KME65_15225</name>
</gene>
<dbReference type="GO" id="GO:0020037">
    <property type="term" value="F:heme binding"/>
    <property type="evidence" value="ECO:0007669"/>
    <property type="project" value="InterPro"/>
</dbReference>
<sequence length="135" mass="15085">MSPDEIKVVKASWAKVLPISDQAAELFYARLFDVYPEVKPYFKGDMQAQGRKLMNMIDTAVNNLDDLDPMLDAIRSSGKRHAGYGVKAEDYDKVADALLWTLEKGLGESFTEEVKDAWVTTYTALASVMQSQTGR</sequence>
<dbReference type="SUPFAM" id="SSF46458">
    <property type="entry name" value="Globin-like"/>
    <property type="match status" value="1"/>
</dbReference>
<dbReference type="GO" id="GO:0046210">
    <property type="term" value="P:nitric oxide catabolic process"/>
    <property type="evidence" value="ECO:0007669"/>
    <property type="project" value="TreeGrafter"/>
</dbReference>
<keyword evidence="1" id="KW-0408">Iron</keyword>
<dbReference type="PROSITE" id="PS01033">
    <property type="entry name" value="GLOBIN"/>
    <property type="match status" value="1"/>
</dbReference>
<dbReference type="Gene3D" id="1.10.490.10">
    <property type="entry name" value="Globins"/>
    <property type="match status" value="1"/>
</dbReference>
<dbReference type="GO" id="GO:0008941">
    <property type="term" value="F:nitric oxide dioxygenase NAD(P)H activity"/>
    <property type="evidence" value="ECO:0007669"/>
    <property type="project" value="TreeGrafter"/>
</dbReference>
<keyword evidence="1" id="KW-0479">Metal-binding</keyword>
<keyword evidence="1" id="KW-0349">Heme</keyword>
<protein>
    <submittedName>
        <fullName evidence="3">Hemin receptor</fullName>
    </submittedName>
</protein>
<evidence type="ECO:0000313" key="4">
    <source>
        <dbReference type="Proteomes" id="UP000770889"/>
    </source>
</evidence>
<dbReference type="CDD" id="cd12131">
    <property type="entry name" value="HGbI-like"/>
    <property type="match status" value="1"/>
</dbReference>
<accession>A0A944QVR9</accession>
<keyword evidence="1" id="KW-0561">Oxygen transport</keyword>
<dbReference type="GO" id="GO:0005344">
    <property type="term" value="F:oxygen carrier activity"/>
    <property type="evidence" value="ECO:0007669"/>
    <property type="project" value="UniProtKB-KW"/>
</dbReference>
<dbReference type="GO" id="GO:0019825">
    <property type="term" value="F:oxygen binding"/>
    <property type="evidence" value="ECO:0007669"/>
    <property type="project" value="InterPro"/>
</dbReference>
<dbReference type="InterPro" id="IPR009050">
    <property type="entry name" value="Globin-like_sf"/>
</dbReference>
<dbReference type="InterPro" id="IPR012292">
    <property type="entry name" value="Globin/Proto"/>
</dbReference>
<dbReference type="Proteomes" id="UP000770889">
    <property type="component" value="Unassembled WGS sequence"/>
</dbReference>
<comment type="caution">
    <text evidence="3">The sequence shown here is derived from an EMBL/GenBank/DDBJ whole genome shotgun (WGS) entry which is preliminary data.</text>
</comment>
<dbReference type="InterPro" id="IPR000971">
    <property type="entry name" value="Globin"/>
</dbReference>
<comment type="similarity">
    <text evidence="1">Belongs to the globin family.</text>
</comment>
<organism evidence="3 4">
    <name type="scientific">Candidatus Thiodiazotropha taylori</name>
    <dbReference type="NCBI Taxonomy" id="2792791"/>
    <lineage>
        <taxon>Bacteria</taxon>
        <taxon>Pseudomonadati</taxon>
        <taxon>Pseudomonadota</taxon>
        <taxon>Gammaproteobacteria</taxon>
        <taxon>Chromatiales</taxon>
        <taxon>Sedimenticolaceae</taxon>
        <taxon>Candidatus Thiodiazotropha</taxon>
    </lineage>
</organism>
<evidence type="ECO:0000256" key="1">
    <source>
        <dbReference type="RuleBase" id="RU000356"/>
    </source>
</evidence>
<dbReference type="GO" id="GO:0071500">
    <property type="term" value="P:cellular response to nitrosative stress"/>
    <property type="evidence" value="ECO:0007669"/>
    <property type="project" value="TreeGrafter"/>
</dbReference>
<dbReference type="GO" id="GO:0071949">
    <property type="term" value="F:FAD binding"/>
    <property type="evidence" value="ECO:0007669"/>
    <property type="project" value="TreeGrafter"/>
</dbReference>
<evidence type="ECO:0000313" key="3">
    <source>
        <dbReference type="EMBL" id="MBT2990305.1"/>
    </source>
</evidence>
<dbReference type="Pfam" id="PF00042">
    <property type="entry name" value="Globin"/>
    <property type="match status" value="1"/>
</dbReference>
<name>A0A944QVR9_9GAMM</name>
<dbReference type="EMBL" id="JAHHGM010000015">
    <property type="protein sequence ID" value="MBT2990305.1"/>
    <property type="molecule type" value="Genomic_DNA"/>
</dbReference>
<dbReference type="PANTHER" id="PTHR43396:SF6">
    <property type="entry name" value="ABL201WP"/>
    <property type="match status" value="1"/>
</dbReference>
<evidence type="ECO:0000259" key="2">
    <source>
        <dbReference type="PROSITE" id="PS01033"/>
    </source>
</evidence>
<reference evidence="3 4" key="1">
    <citation type="submission" date="2021-05" db="EMBL/GenBank/DDBJ databases">
        <title>Genetic and Functional Diversity in Clade A Lucinid endosymbionts from the Bahamas.</title>
        <authorList>
            <person name="Giani N.M."/>
            <person name="Engel A.S."/>
            <person name="Campbell B.J."/>
        </authorList>
    </citation>
    <scope>NUCLEOTIDE SEQUENCE [LARGE SCALE GENOMIC DNA]</scope>
    <source>
        <strain evidence="3">LUC16012Gg_MoonRockCtena</strain>
    </source>
</reference>
<feature type="domain" description="Globin" evidence="2">
    <location>
        <begin position="1"/>
        <end position="134"/>
    </location>
</feature>
<dbReference type="AlphaFoldDB" id="A0A944QVR9"/>
<proteinExistence type="inferred from homology"/>
<keyword evidence="3" id="KW-0675">Receptor</keyword>
<keyword evidence="1" id="KW-0813">Transport</keyword>
<dbReference type="PANTHER" id="PTHR43396">
    <property type="entry name" value="FLAVOHEMOPROTEIN"/>
    <property type="match status" value="1"/>
</dbReference>